<dbReference type="AlphaFoldDB" id="A0A846WRR3"/>
<evidence type="ECO:0000313" key="2">
    <source>
        <dbReference type="EMBL" id="NKY04294.1"/>
    </source>
</evidence>
<dbReference type="EMBL" id="JAAXPC010000017">
    <property type="protein sequence ID" value="NKY04294.1"/>
    <property type="molecule type" value="Genomic_DNA"/>
</dbReference>
<proteinExistence type="predicted"/>
<comment type="caution">
    <text evidence="2">The sequence shown here is derived from an EMBL/GenBank/DDBJ whole genome shotgun (WGS) entry which is preliminary data.</text>
</comment>
<name>A0A846WRR3_9ACTN</name>
<sequence length="147" mass="16332">MHEQPTEEVRAVVQRITGYRFRSRFHLRRHEQAIVTRDGMKLIRIHAADLLGARLAPAYPRNDGKQTPWGGHPVFRAQHATGTCCRGCLYRLHGIATGRALTAAELDYVCDVVCCWIGMEMADGPAVSPPPVPRRRSARGSGQGTLF</sequence>
<accession>A0A846WRR3</accession>
<protein>
    <submittedName>
        <fullName evidence="2">DUF4186 domain-containing protein</fullName>
    </submittedName>
</protein>
<evidence type="ECO:0000256" key="1">
    <source>
        <dbReference type="SAM" id="MobiDB-lite"/>
    </source>
</evidence>
<dbReference type="Pfam" id="PF13811">
    <property type="entry name" value="DUF4186"/>
    <property type="match status" value="1"/>
</dbReference>
<gene>
    <name evidence="2" type="ORF">HGA05_22260</name>
</gene>
<feature type="region of interest" description="Disordered" evidence="1">
    <location>
        <begin position="125"/>
        <end position="147"/>
    </location>
</feature>
<dbReference type="InterPro" id="IPR020378">
    <property type="entry name" value="DUF4186"/>
</dbReference>
<organism evidence="2 3">
    <name type="scientific">Gordonia polyisoprenivorans</name>
    <dbReference type="NCBI Taxonomy" id="84595"/>
    <lineage>
        <taxon>Bacteria</taxon>
        <taxon>Bacillati</taxon>
        <taxon>Actinomycetota</taxon>
        <taxon>Actinomycetes</taxon>
        <taxon>Mycobacteriales</taxon>
        <taxon>Gordoniaceae</taxon>
        <taxon>Gordonia</taxon>
    </lineage>
</organism>
<reference evidence="2 3" key="1">
    <citation type="submission" date="2020-04" db="EMBL/GenBank/DDBJ databases">
        <title>MicrobeNet Type strains.</title>
        <authorList>
            <person name="Nicholson A.C."/>
        </authorList>
    </citation>
    <scope>NUCLEOTIDE SEQUENCE [LARGE SCALE GENOMIC DNA]</scope>
    <source>
        <strain evidence="2 3">ATCC BAA-14</strain>
    </source>
</reference>
<dbReference type="Proteomes" id="UP000563898">
    <property type="component" value="Unassembled WGS sequence"/>
</dbReference>
<evidence type="ECO:0000313" key="3">
    <source>
        <dbReference type="Proteomes" id="UP000563898"/>
    </source>
</evidence>
<dbReference type="RefSeq" id="WP_006369933.1">
    <property type="nucleotide sequence ID" value="NZ_JAAXPC010000017.1"/>
</dbReference>